<protein>
    <submittedName>
        <fullName evidence="1">Uncharacterized protein</fullName>
    </submittedName>
</protein>
<gene>
    <name evidence="1" type="ORF">P5G59_19300</name>
</gene>
<evidence type="ECO:0000313" key="1">
    <source>
        <dbReference type="EMBL" id="MDN4599307.1"/>
    </source>
</evidence>
<dbReference type="Proteomes" id="UP001174210">
    <property type="component" value="Unassembled WGS sequence"/>
</dbReference>
<organism evidence="1 2">
    <name type="scientific">Leifsonia virtsii</name>
    <dbReference type="NCBI Taxonomy" id="3035915"/>
    <lineage>
        <taxon>Bacteria</taxon>
        <taxon>Bacillati</taxon>
        <taxon>Actinomycetota</taxon>
        <taxon>Actinomycetes</taxon>
        <taxon>Micrococcales</taxon>
        <taxon>Microbacteriaceae</taxon>
        <taxon>Leifsonia</taxon>
    </lineage>
</organism>
<dbReference type="EMBL" id="JAROCB010000006">
    <property type="protein sequence ID" value="MDN4599307.1"/>
    <property type="molecule type" value="Genomic_DNA"/>
</dbReference>
<proteinExistence type="predicted"/>
<evidence type="ECO:0000313" key="2">
    <source>
        <dbReference type="Proteomes" id="UP001174210"/>
    </source>
</evidence>
<name>A0ABT8J2J5_9MICO</name>
<accession>A0ABT8J2J5</accession>
<comment type="caution">
    <text evidence="1">The sequence shown here is derived from an EMBL/GenBank/DDBJ whole genome shotgun (WGS) entry which is preliminary data.</text>
</comment>
<keyword evidence="2" id="KW-1185">Reference proteome</keyword>
<sequence length="216" mass="24235">MAISDSAAATHRARIRVFLERVADRFPDNPIIALREKYGRTLGLVITWESQGDGTFAVSDLETPDLERRILESAIVDCRALFAQKDTCYLPSVLKAYKSLVGPERARKLTELSQLVNAVVRDGKLTSPVMYSGRLEEDNGLGPGRLLGDDQIAMDYIYGVAFHDDPERAQRLANVSDTATVRFAVILQLNQLIYAAECLRDQIHHDVEARYLRLDE</sequence>
<reference evidence="1" key="1">
    <citation type="submission" date="2023-03" db="EMBL/GenBank/DDBJ databases">
        <title>MT1 and MT2 Draft Genomes of Novel Species.</title>
        <authorList>
            <person name="Venkateswaran K."/>
        </authorList>
    </citation>
    <scope>NUCLEOTIDE SEQUENCE</scope>
    <source>
        <strain evidence="1">F6_8S_P_1A</strain>
    </source>
</reference>
<dbReference type="RefSeq" id="WP_301220651.1">
    <property type="nucleotide sequence ID" value="NZ_JAROCB010000006.1"/>
</dbReference>